<feature type="transmembrane region" description="Helical" evidence="2">
    <location>
        <begin position="345"/>
        <end position="370"/>
    </location>
</feature>
<feature type="transmembrane region" description="Helical" evidence="2">
    <location>
        <begin position="231"/>
        <end position="254"/>
    </location>
</feature>
<feature type="transmembrane region" description="Helical" evidence="2">
    <location>
        <begin position="313"/>
        <end position="333"/>
    </location>
</feature>
<keyword evidence="2" id="KW-0812">Transmembrane</keyword>
<feature type="transmembrane region" description="Helical" evidence="2">
    <location>
        <begin position="45"/>
        <end position="65"/>
    </location>
</feature>
<dbReference type="EMBL" id="PXYI01000008">
    <property type="protein sequence ID" value="PSJ37730.1"/>
    <property type="molecule type" value="Genomic_DNA"/>
</dbReference>
<sequence length="560" mass="59869">MYLDAVAPASSAGKRGRFSFGLKLFLAVSLLFVADRLFYGVGAGSTAGLFAGLLIAAAALARPAIRRSVAASIAAGAALLFAVALFADPSLLAAALFWAAVSMMVLLPRIGFDNGLRWAVRVGYQLVAAAALPFRDFGKVQRARRRRARSRTHSRIALFGLPFMGSLVFLALFARANPLIGEALSVEWSEAAAGLSFARLGFWLLSAVAIWSLLRPALLRLGRIDLVEEDFALPGVSLASVTLSLIAFNLIFALQNALDVAFLWSGAPLPGDLTLADYAHRGAYPLIATALLAALFVLVTLRPGTEMAESRLVRRLVSVWIAQNVLLVASTMLRTIDYVEAYSLTILRISALLWMALVAIGLMLICWRLWGRKSARWLINANLLAAGLLLSACAFVDLGAVAASWNVRHAREAGGKGAALDLCYLGQLGDSALLPVIELESRIKEPAFRGKLAWIRNTRLLALEARQRDWRTWTMLGARRLEAARTAASAHRLPRFAPDARGCDAAPAPLPPPPVVAQPAPPLPSAGVERTGTPAGVEPIGTPTPAERDARTTLTAPAAR</sequence>
<comment type="caution">
    <text evidence="3">The sequence shown here is derived from an EMBL/GenBank/DDBJ whole genome shotgun (WGS) entry which is preliminary data.</text>
</comment>
<reference evidence="3 4" key="1">
    <citation type="submission" date="2018-03" db="EMBL/GenBank/DDBJ databases">
        <title>The draft genome of Sphingosinicella sp. GL-C-18.</title>
        <authorList>
            <person name="Liu L."/>
            <person name="Li L."/>
            <person name="Liang L."/>
            <person name="Zhang X."/>
            <person name="Wang T."/>
        </authorList>
    </citation>
    <scope>NUCLEOTIDE SEQUENCE [LARGE SCALE GENOMIC DNA]</scope>
    <source>
        <strain evidence="3 4">GL-C-18</strain>
    </source>
</reference>
<evidence type="ECO:0000256" key="1">
    <source>
        <dbReference type="SAM" id="MobiDB-lite"/>
    </source>
</evidence>
<name>A0A2P7QIF8_9SPHN</name>
<gene>
    <name evidence="3" type="ORF">C7I55_21990</name>
</gene>
<dbReference type="AlphaFoldDB" id="A0A2P7QIF8"/>
<feature type="transmembrane region" description="Helical" evidence="2">
    <location>
        <begin position="282"/>
        <end position="301"/>
    </location>
</feature>
<proteinExistence type="predicted"/>
<protein>
    <submittedName>
        <fullName evidence="3">DUF4173 domain-containing protein</fullName>
    </submittedName>
</protein>
<evidence type="ECO:0000313" key="4">
    <source>
        <dbReference type="Proteomes" id="UP000241167"/>
    </source>
</evidence>
<evidence type="ECO:0000256" key="2">
    <source>
        <dbReference type="SAM" id="Phobius"/>
    </source>
</evidence>
<keyword evidence="4" id="KW-1185">Reference proteome</keyword>
<evidence type="ECO:0000313" key="3">
    <source>
        <dbReference type="EMBL" id="PSJ37730.1"/>
    </source>
</evidence>
<dbReference type="RefSeq" id="WP_106515174.1">
    <property type="nucleotide sequence ID" value="NZ_PXYI01000008.1"/>
</dbReference>
<keyword evidence="2" id="KW-1133">Transmembrane helix</keyword>
<dbReference type="Proteomes" id="UP000241167">
    <property type="component" value="Unassembled WGS sequence"/>
</dbReference>
<feature type="region of interest" description="Disordered" evidence="1">
    <location>
        <begin position="503"/>
        <end position="560"/>
    </location>
</feature>
<feature type="compositionally biased region" description="Pro residues" evidence="1">
    <location>
        <begin position="508"/>
        <end position="524"/>
    </location>
</feature>
<dbReference type="Pfam" id="PF13687">
    <property type="entry name" value="DUF4153"/>
    <property type="match status" value="1"/>
</dbReference>
<feature type="transmembrane region" description="Helical" evidence="2">
    <location>
        <begin position="156"/>
        <end position="176"/>
    </location>
</feature>
<accession>A0A2P7QIF8</accession>
<keyword evidence="2" id="KW-0472">Membrane</keyword>
<dbReference type="InterPro" id="IPR025291">
    <property type="entry name" value="DUF4153"/>
</dbReference>
<feature type="transmembrane region" description="Helical" evidence="2">
    <location>
        <begin position="382"/>
        <end position="405"/>
    </location>
</feature>
<feature type="transmembrane region" description="Helical" evidence="2">
    <location>
        <begin position="196"/>
        <end position="219"/>
    </location>
</feature>
<dbReference type="OrthoDB" id="7280060at2"/>
<organism evidence="3 4">
    <name type="scientific">Allosphingosinicella deserti</name>
    <dbReference type="NCBI Taxonomy" id="2116704"/>
    <lineage>
        <taxon>Bacteria</taxon>
        <taxon>Pseudomonadati</taxon>
        <taxon>Pseudomonadota</taxon>
        <taxon>Alphaproteobacteria</taxon>
        <taxon>Sphingomonadales</taxon>
        <taxon>Sphingomonadaceae</taxon>
        <taxon>Allosphingosinicella</taxon>
    </lineage>
</organism>